<reference evidence="1" key="1">
    <citation type="submission" date="2023-06" db="EMBL/GenBank/DDBJ databases">
        <authorList>
            <consortium name="Clinical and Environmental Microbiology Branch: Whole genome sequencing antimicrobial resistance pathogens in the healthcare setting"/>
        </authorList>
    </citation>
    <scope>NUCLEOTIDE SEQUENCE</scope>
    <source>
        <strain evidence="1">2021GN-00227</strain>
    </source>
</reference>
<accession>A0AAD2TZE5</accession>
<comment type="caution">
    <text evidence="1">The sequence shown here is derived from an EMBL/GenBank/DDBJ whole genome shotgun (WGS) entry which is preliminary data.</text>
</comment>
<dbReference type="AlphaFoldDB" id="A0AAD2TZE5"/>
<dbReference type="RefSeq" id="WP_057047685.1">
    <property type="nucleotide sequence ID" value="NZ_CP169779.1"/>
</dbReference>
<sequence length="163" mass="18786">MNAAIFPIPNHAEISKVINFLNLNHAQAASEGKPLIVTITNKQEERSSAQNRLYWKWMTQFADHVGSTKEEQHLFFKRKFLISIFKRDDAEYSEMCGAITALKQNECAEYKAIAEHVIKLTSTKKCTVKQMNEYLNQIEAFCLMHGAKLLIPNELMWCYQNGL</sequence>
<protein>
    <submittedName>
        <fullName evidence="1">Recombination protein NinB</fullName>
    </submittedName>
</protein>
<dbReference type="EMBL" id="ABFEVW030000002">
    <property type="protein sequence ID" value="EMN1070016.1"/>
    <property type="molecule type" value="Genomic_DNA"/>
</dbReference>
<proteinExistence type="predicted"/>
<evidence type="ECO:0000313" key="1">
    <source>
        <dbReference type="EMBL" id="EKU3566919.1"/>
    </source>
</evidence>
<gene>
    <name evidence="1" type="ORF">MKP18_000277</name>
</gene>
<dbReference type="InterPro" id="IPR036619">
    <property type="entry name" value="NinB_sf"/>
</dbReference>
<organism evidence="1">
    <name type="scientific">Acinetobacter baumannii</name>
    <dbReference type="NCBI Taxonomy" id="470"/>
    <lineage>
        <taxon>Bacteria</taxon>
        <taxon>Pseudomonadati</taxon>
        <taxon>Pseudomonadota</taxon>
        <taxon>Gammaproteobacteria</taxon>
        <taxon>Moraxellales</taxon>
        <taxon>Moraxellaceae</taxon>
        <taxon>Acinetobacter</taxon>
        <taxon>Acinetobacter calcoaceticus/baumannii complex</taxon>
    </lineage>
</organism>
<dbReference type="EMBL" id="ABFEVW020000002">
    <property type="protein sequence ID" value="EKU3566919.1"/>
    <property type="molecule type" value="Genomic_DNA"/>
</dbReference>
<name>A0AAD2TZE5_ACIBA</name>
<dbReference type="SUPFAM" id="SSF103370">
    <property type="entry name" value="NinB"/>
    <property type="match status" value="1"/>
</dbReference>
<dbReference type="Gene3D" id="1.10.3790.10">
    <property type="entry name" value="NinB"/>
    <property type="match status" value="1"/>
</dbReference>